<evidence type="ECO:0000313" key="3">
    <source>
        <dbReference type="EMBL" id="MFC5641243.1"/>
    </source>
</evidence>
<accession>A0ABW0V7B9</accession>
<gene>
    <name evidence="3" type="ORF">ACFPZF_07700</name>
</gene>
<keyword evidence="2" id="KW-0812">Transmembrane</keyword>
<keyword evidence="4" id="KW-1185">Reference proteome</keyword>
<feature type="transmembrane region" description="Helical" evidence="2">
    <location>
        <begin position="113"/>
        <end position="131"/>
    </location>
</feature>
<keyword evidence="2" id="KW-0472">Membrane</keyword>
<proteinExistence type="predicted"/>
<dbReference type="RefSeq" id="WP_380230794.1">
    <property type="nucleotide sequence ID" value="NZ_JBHSOC010000010.1"/>
</dbReference>
<feature type="transmembrane region" description="Helical" evidence="2">
    <location>
        <begin position="86"/>
        <end position="106"/>
    </location>
</feature>
<feature type="transmembrane region" description="Helical" evidence="2">
    <location>
        <begin position="421"/>
        <end position="440"/>
    </location>
</feature>
<dbReference type="EMBL" id="JBHSOC010000010">
    <property type="protein sequence ID" value="MFC5641243.1"/>
    <property type="molecule type" value="Genomic_DNA"/>
</dbReference>
<evidence type="ECO:0000313" key="4">
    <source>
        <dbReference type="Proteomes" id="UP001596066"/>
    </source>
</evidence>
<evidence type="ECO:0000256" key="1">
    <source>
        <dbReference type="SAM" id="MobiDB-lite"/>
    </source>
</evidence>
<organism evidence="3 4">
    <name type="scientific">Kitasatospora cinereorecta</name>
    <dbReference type="NCBI Taxonomy" id="285560"/>
    <lineage>
        <taxon>Bacteria</taxon>
        <taxon>Bacillati</taxon>
        <taxon>Actinomycetota</taxon>
        <taxon>Actinomycetes</taxon>
        <taxon>Kitasatosporales</taxon>
        <taxon>Streptomycetaceae</taxon>
        <taxon>Kitasatospora</taxon>
    </lineage>
</organism>
<dbReference type="Proteomes" id="UP001596066">
    <property type="component" value="Unassembled WGS sequence"/>
</dbReference>
<dbReference type="Pfam" id="PF13687">
    <property type="entry name" value="DUF4153"/>
    <property type="match status" value="1"/>
</dbReference>
<feature type="transmembrane region" description="Helical" evidence="2">
    <location>
        <begin position="200"/>
        <end position="222"/>
    </location>
</feature>
<feature type="region of interest" description="Disordered" evidence="1">
    <location>
        <begin position="1"/>
        <end position="48"/>
    </location>
</feature>
<reference evidence="4" key="1">
    <citation type="journal article" date="2019" name="Int. J. Syst. Evol. Microbiol.">
        <title>The Global Catalogue of Microorganisms (GCM) 10K type strain sequencing project: providing services to taxonomists for standard genome sequencing and annotation.</title>
        <authorList>
            <consortium name="The Broad Institute Genomics Platform"/>
            <consortium name="The Broad Institute Genome Sequencing Center for Infectious Disease"/>
            <person name="Wu L."/>
            <person name="Ma J."/>
        </authorList>
    </citation>
    <scope>NUCLEOTIDE SEQUENCE [LARGE SCALE GENOMIC DNA]</scope>
    <source>
        <strain evidence="4">CGMCC 4.1622</strain>
    </source>
</reference>
<dbReference type="InterPro" id="IPR025291">
    <property type="entry name" value="DUF4153"/>
</dbReference>
<feature type="transmembrane region" description="Helical" evidence="2">
    <location>
        <begin position="242"/>
        <end position="261"/>
    </location>
</feature>
<feature type="transmembrane region" description="Helical" evidence="2">
    <location>
        <begin position="161"/>
        <end position="180"/>
    </location>
</feature>
<evidence type="ECO:0000256" key="2">
    <source>
        <dbReference type="SAM" id="Phobius"/>
    </source>
</evidence>
<feature type="transmembrane region" description="Helical" evidence="2">
    <location>
        <begin position="281"/>
        <end position="308"/>
    </location>
</feature>
<feature type="transmembrane region" description="Helical" evidence="2">
    <location>
        <begin position="329"/>
        <end position="348"/>
    </location>
</feature>
<feature type="compositionally biased region" description="Low complexity" evidence="1">
    <location>
        <begin position="1"/>
        <end position="33"/>
    </location>
</feature>
<feature type="transmembrane region" description="Helical" evidence="2">
    <location>
        <begin position="360"/>
        <end position="382"/>
    </location>
</feature>
<sequence>MSSPSVPSGPSSAGSAGAGGVKAPAGVAGPAGANPYQWRPPLPPPEAAWSKLTRARPAEEPRLRVVAAAAGAGLLSAALYGDGVGVNLLLCALGAATAAALVAMATGRRARPWTLAFAASALALTAVPAVSDGGWETALALIASVAVASLTLHGGRRWAGVLLGTVGLWAHLVPGAAWAVRALRSQHFPARGKVVPVAKAVGLAAVLLILFGSLFAGADSTVADLLESLIPSMDLGDFPVRVVYFVVGTGLALAAAHTAAAPRRWDRLEVPGGRERGRLEWAIPLVAMNLLFGGFVLVQLVVLIGGYGAIMRRTGMTPAEYARQGFWQLLWVAVLTLVVVAFAKFWAPRSNDGDRRLVKIMLGLLCVLTLVVVATALVRMSLYLDAFGLSQQRLAVAAMEIWLGVVFLLVLAGGVLAARSWLPRAVVLSGALALAVFGLIRPDAMVAEQNVARFEQSHTLDIGYLRGLSADAVPALDRLPGDYRTCSLQLIAASLADQQSPWYATSFAESRARQILHDRPVAQDRGAACLRVGYREDPYRYGD</sequence>
<keyword evidence="2" id="KW-1133">Transmembrane helix</keyword>
<feature type="transmembrane region" description="Helical" evidence="2">
    <location>
        <begin position="394"/>
        <end position="415"/>
    </location>
</feature>
<protein>
    <submittedName>
        <fullName evidence="3">DUF4153 domain-containing protein</fullName>
    </submittedName>
</protein>
<name>A0ABW0V7B9_9ACTN</name>
<comment type="caution">
    <text evidence="3">The sequence shown here is derived from an EMBL/GenBank/DDBJ whole genome shotgun (WGS) entry which is preliminary data.</text>
</comment>